<dbReference type="InterPro" id="IPR002669">
    <property type="entry name" value="UreD"/>
</dbReference>
<evidence type="ECO:0000313" key="2">
    <source>
        <dbReference type="EMBL" id="SHM51154.1"/>
    </source>
</evidence>
<dbReference type="STRING" id="1027249.SAMN05216179_0329"/>
<protein>
    <submittedName>
        <fullName evidence="2">Urease accessory protein UreH</fullName>
    </submittedName>
</protein>
<accession>A0A1M7JDT9</accession>
<gene>
    <name evidence="2" type="ORF">SAMN05216179_0329</name>
</gene>
<dbReference type="GO" id="GO:0016151">
    <property type="term" value="F:nickel cation binding"/>
    <property type="evidence" value="ECO:0007669"/>
    <property type="project" value="InterPro"/>
</dbReference>
<organism evidence="2 3">
    <name type="scientific">Gracilibacillus kekensis</name>
    <dbReference type="NCBI Taxonomy" id="1027249"/>
    <lineage>
        <taxon>Bacteria</taxon>
        <taxon>Bacillati</taxon>
        <taxon>Bacillota</taxon>
        <taxon>Bacilli</taxon>
        <taxon>Bacillales</taxon>
        <taxon>Bacillaceae</taxon>
        <taxon>Gracilibacillus</taxon>
    </lineage>
</organism>
<dbReference type="AlphaFoldDB" id="A0A1M7JDT9"/>
<keyword evidence="1" id="KW-0143">Chaperone</keyword>
<dbReference type="Proteomes" id="UP000184184">
    <property type="component" value="Unassembled WGS sequence"/>
</dbReference>
<name>A0A1M7JDT9_9BACI</name>
<reference evidence="2 3" key="1">
    <citation type="submission" date="2016-11" db="EMBL/GenBank/DDBJ databases">
        <authorList>
            <person name="Jaros S."/>
            <person name="Januszkiewicz K."/>
            <person name="Wedrychowicz H."/>
        </authorList>
    </citation>
    <scope>NUCLEOTIDE SEQUENCE [LARGE SCALE GENOMIC DNA]</scope>
    <source>
        <strain evidence="2 3">CGMCC 1.10681</strain>
    </source>
</reference>
<evidence type="ECO:0000256" key="1">
    <source>
        <dbReference type="ARBA" id="ARBA00023186"/>
    </source>
</evidence>
<keyword evidence="3" id="KW-1185">Reference proteome</keyword>
<dbReference type="Pfam" id="PF01774">
    <property type="entry name" value="UreD"/>
    <property type="match status" value="1"/>
</dbReference>
<dbReference type="EMBL" id="FRCZ01000001">
    <property type="protein sequence ID" value="SHM51154.1"/>
    <property type="molecule type" value="Genomic_DNA"/>
</dbReference>
<evidence type="ECO:0000313" key="3">
    <source>
        <dbReference type="Proteomes" id="UP000184184"/>
    </source>
</evidence>
<proteinExistence type="predicted"/>
<dbReference type="RefSeq" id="WP_073199039.1">
    <property type="nucleotide sequence ID" value="NZ_FRCZ01000001.1"/>
</dbReference>
<sequence length="251" mass="29324">MLKKQLKARFQKVNLLDYQSEPPLHIEKSDEKHRIFTSYLLDGWNESEAPMDIHFTVKKASNIKLTSPIKPAVTLAEQAIDVQCDIEEEALLFFDKREVIPSNNSTINEHIKINVRDDAEFIWAEIIHLNQSVNYRYQSLMEIWDGAHCISYDPIQFSSQQGIALTHHGLTEDFPYMASIWYISPNPPFDEWDIQQRLSQAKYHRAGMTDIDGKGILIRWLSTDISLLKQEVDDVLSFFDEKITELRKWRV</sequence>
<dbReference type="OrthoDB" id="5328682at2"/>